<protein>
    <recommendedName>
        <fullName evidence="2">MAP3K deoxyribohydrolase domain-containing protein</fullName>
    </recommendedName>
</protein>
<dbReference type="AlphaFoldDB" id="A0A8K1GXY6"/>
<evidence type="ECO:0000256" key="1">
    <source>
        <dbReference type="SAM" id="MobiDB-lite"/>
    </source>
</evidence>
<name>A0A8K1GXY6_9PASS</name>
<feature type="compositionally biased region" description="Low complexity" evidence="1">
    <location>
        <begin position="1"/>
        <end position="22"/>
    </location>
</feature>
<evidence type="ECO:0000259" key="2">
    <source>
        <dbReference type="Pfam" id="PF20309"/>
    </source>
</evidence>
<keyword evidence="4" id="KW-1185">Reference proteome</keyword>
<dbReference type="Pfam" id="PF20309">
    <property type="entry name" value="DRHyd-ASK"/>
    <property type="match status" value="1"/>
</dbReference>
<reference evidence="3" key="1">
    <citation type="submission" date="2019-04" db="EMBL/GenBank/DDBJ databases">
        <title>Genome assembly of Zosterops borbonicus 15179.</title>
        <authorList>
            <person name="Leroy T."/>
            <person name="Anselmetti Y."/>
            <person name="Tilak M.-K."/>
            <person name="Nabholz B."/>
        </authorList>
    </citation>
    <scope>NUCLEOTIDE SEQUENCE</scope>
    <source>
        <strain evidence="3">HGM_15179</strain>
        <tissue evidence="3">Muscle</tissue>
    </source>
</reference>
<dbReference type="Proteomes" id="UP000796761">
    <property type="component" value="Unassembled WGS sequence"/>
</dbReference>
<feature type="compositionally biased region" description="Low complexity" evidence="1">
    <location>
        <begin position="116"/>
        <end position="133"/>
    </location>
</feature>
<dbReference type="EMBL" id="SWJQ01000013">
    <property type="protein sequence ID" value="TRZ26428.1"/>
    <property type="molecule type" value="Genomic_DNA"/>
</dbReference>
<feature type="domain" description="MAP3K deoxyribohydrolase" evidence="2">
    <location>
        <begin position="70"/>
        <end position="104"/>
    </location>
</feature>
<organism evidence="3 4">
    <name type="scientific">Zosterops borbonicus</name>
    <dbReference type="NCBI Taxonomy" id="364589"/>
    <lineage>
        <taxon>Eukaryota</taxon>
        <taxon>Metazoa</taxon>
        <taxon>Chordata</taxon>
        <taxon>Craniata</taxon>
        <taxon>Vertebrata</taxon>
        <taxon>Euteleostomi</taxon>
        <taxon>Archelosauria</taxon>
        <taxon>Archosauria</taxon>
        <taxon>Dinosauria</taxon>
        <taxon>Saurischia</taxon>
        <taxon>Theropoda</taxon>
        <taxon>Coelurosauria</taxon>
        <taxon>Aves</taxon>
        <taxon>Neognathae</taxon>
        <taxon>Neoaves</taxon>
        <taxon>Telluraves</taxon>
        <taxon>Australaves</taxon>
        <taxon>Passeriformes</taxon>
        <taxon>Sylvioidea</taxon>
        <taxon>Zosteropidae</taxon>
        <taxon>Zosterops</taxon>
    </lineage>
</organism>
<feature type="region of interest" description="Disordered" evidence="1">
    <location>
        <begin position="113"/>
        <end position="133"/>
    </location>
</feature>
<sequence length="133" mass="13089">MESPAGGSAAAEPAPPGAEQEAAGGGPGEAEAADPGPAPRPRCLRAVYVLNDPPKDGAGARSPEAGARQCLLRACEAQGAQLSTVNFGELDFGETAVLDAFYDAGERAGLRRDGAGARVGPAPAASRAGPGHS</sequence>
<dbReference type="OrthoDB" id="8876391at2759"/>
<feature type="region of interest" description="Disordered" evidence="1">
    <location>
        <begin position="1"/>
        <end position="41"/>
    </location>
</feature>
<evidence type="ECO:0000313" key="4">
    <source>
        <dbReference type="Proteomes" id="UP000796761"/>
    </source>
</evidence>
<evidence type="ECO:0000313" key="3">
    <source>
        <dbReference type="EMBL" id="TRZ26428.1"/>
    </source>
</evidence>
<accession>A0A8K1GXY6</accession>
<proteinExistence type="predicted"/>
<dbReference type="InterPro" id="IPR046872">
    <property type="entry name" value="DRHyd-ASK"/>
</dbReference>
<comment type="caution">
    <text evidence="3">The sequence shown here is derived from an EMBL/GenBank/DDBJ whole genome shotgun (WGS) entry which is preliminary data.</text>
</comment>
<gene>
    <name evidence="3" type="ORF">HGM15179_000585</name>
</gene>